<evidence type="ECO:0000313" key="4">
    <source>
        <dbReference type="EMBL" id="CAB4626090.1"/>
    </source>
</evidence>
<evidence type="ECO:0000313" key="3">
    <source>
        <dbReference type="EMBL" id="CAB4556821.1"/>
    </source>
</evidence>
<dbReference type="PANTHER" id="PTHR43597">
    <property type="entry name" value="SULFUR ACCEPTOR PROTEIN CSDE"/>
    <property type="match status" value="1"/>
</dbReference>
<gene>
    <name evidence="3" type="ORF">UFOPK1561_00649</name>
    <name evidence="4" type="ORF">UFOPK2044_00081</name>
</gene>
<dbReference type="PANTHER" id="PTHR43597:SF5">
    <property type="entry name" value="SUFE-LIKE PROTEIN 2, CHLOROPLASTIC"/>
    <property type="match status" value="1"/>
</dbReference>
<dbReference type="SUPFAM" id="SSF82649">
    <property type="entry name" value="SufE/NifU"/>
    <property type="match status" value="1"/>
</dbReference>
<accession>A0A6J6CYR2</accession>
<sequence>MPTESVSTLIRDFNDLEIQDRLSLLLEFSENLPELPKRYQDHPDLLERVEECQSPIYLFVEVNEQKVNLFFSAPPEAPTTRGFASILHSVIDGLSVKETLAVDDDFPAKIGLADAVSPLRMRGMRGMLARIKRQVSEKS</sequence>
<organism evidence="3">
    <name type="scientific">freshwater metagenome</name>
    <dbReference type="NCBI Taxonomy" id="449393"/>
    <lineage>
        <taxon>unclassified sequences</taxon>
        <taxon>metagenomes</taxon>
        <taxon>ecological metagenomes</taxon>
    </lineage>
</organism>
<dbReference type="Gene3D" id="3.90.1010.10">
    <property type="match status" value="1"/>
</dbReference>
<reference evidence="3" key="1">
    <citation type="submission" date="2020-05" db="EMBL/GenBank/DDBJ databases">
        <authorList>
            <person name="Chiriac C."/>
            <person name="Salcher M."/>
            <person name="Ghai R."/>
            <person name="Kavagutti S V."/>
        </authorList>
    </citation>
    <scope>NUCLEOTIDE SEQUENCE</scope>
</reference>
<evidence type="ECO:0000256" key="1">
    <source>
        <dbReference type="ARBA" id="ARBA00010282"/>
    </source>
</evidence>
<evidence type="ECO:0000259" key="2">
    <source>
        <dbReference type="Pfam" id="PF02657"/>
    </source>
</evidence>
<protein>
    <submittedName>
        <fullName evidence="3">Unannotated protein</fullName>
    </submittedName>
</protein>
<dbReference type="InterPro" id="IPR003808">
    <property type="entry name" value="Fe-S_metab-assoc_dom"/>
</dbReference>
<proteinExistence type="inferred from homology"/>
<comment type="similarity">
    <text evidence="1">Belongs to the SufE family.</text>
</comment>
<dbReference type="EMBL" id="CAEZVO010000004">
    <property type="protein sequence ID" value="CAB4626090.1"/>
    <property type="molecule type" value="Genomic_DNA"/>
</dbReference>
<dbReference type="EMBL" id="CAEZSZ010000069">
    <property type="protein sequence ID" value="CAB4556821.1"/>
    <property type="molecule type" value="Genomic_DNA"/>
</dbReference>
<feature type="domain" description="Fe-S metabolism associated" evidence="2">
    <location>
        <begin position="12"/>
        <end position="134"/>
    </location>
</feature>
<dbReference type="AlphaFoldDB" id="A0A6J6CYR2"/>
<name>A0A6J6CYR2_9ZZZZ</name>
<dbReference type="Pfam" id="PF02657">
    <property type="entry name" value="SufE"/>
    <property type="match status" value="1"/>
</dbReference>